<accession>A0AC61S566</accession>
<organism evidence="1 2">
    <name type="scientific">Muribaculum caecicola</name>
    <dbReference type="NCBI Taxonomy" id="3038144"/>
    <lineage>
        <taxon>Bacteria</taxon>
        <taxon>Pseudomonadati</taxon>
        <taxon>Bacteroidota</taxon>
        <taxon>Bacteroidia</taxon>
        <taxon>Bacteroidales</taxon>
        <taxon>Muribaculaceae</taxon>
        <taxon>Muribaculum</taxon>
    </lineage>
</organism>
<sequence>MPHSHSDHMAHSKKVKVLVVNKFYYRRGGDCTYTLNLEQLLRDNGHEVAVFAMQYPENISSAYSGYFATEVNFGNGFIGKLKALGRTMGLGGIKRQFARLLSDFNPDVVHLNNIHSYLSPVLAAMAHSRGIKVVWTLHDYKLACPSYSCLCQGRTCEKCFTGMKTGVVQHRCMKGSLIASITAWAEAIRWNRNTLQRNTDTFICPSQFMAEAMARAGFSRDKLVTLNNFMPGHNATQQTDVAGNGDYCCYVGRLSPEKGVETLLKAAGEAGIELRVAGGGPMLDELASRYGGSNRITFLGMQGRDNVEQLLRGAAVSVVPSEWYENNPLSVIES</sequence>
<keyword evidence="2" id="KW-1185">Reference proteome</keyword>
<gene>
    <name evidence="1" type="ORF">E5990_06960</name>
</gene>
<dbReference type="Proteomes" id="UP000305401">
    <property type="component" value="Unassembled WGS sequence"/>
</dbReference>
<protein>
    <submittedName>
        <fullName evidence="1">Glycosyltransferase</fullName>
    </submittedName>
</protein>
<proteinExistence type="predicted"/>
<comment type="caution">
    <text evidence="1">The sequence shown here is derived from an EMBL/GenBank/DDBJ whole genome shotgun (WGS) entry which is preliminary data.</text>
</comment>
<evidence type="ECO:0000313" key="1">
    <source>
        <dbReference type="EMBL" id="THG49537.1"/>
    </source>
</evidence>
<name>A0AC61S566_9BACT</name>
<feature type="non-terminal residue" evidence="1">
    <location>
        <position position="334"/>
    </location>
</feature>
<evidence type="ECO:0000313" key="2">
    <source>
        <dbReference type="Proteomes" id="UP000305401"/>
    </source>
</evidence>
<reference evidence="1" key="1">
    <citation type="submission" date="2019-04" db="EMBL/GenBank/DDBJ databases">
        <title>Microbes associate with the intestines of laboratory mice.</title>
        <authorList>
            <person name="Navarre W."/>
            <person name="Wong E."/>
            <person name="Huang K.C."/>
            <person name="Tropini C."/>
            <person name="Ng K."/>
            <person name="Yu B."/>
        </authorList>
    </citation>
    <scope>NUCLEOTIDE SEQUENCE</scope>
    <source>
        <strain evidence="1">NM86_A22</strain>
    </source>
</reference>
<dbReference type="EMBL" id="SSTG01000078">
    <property type="protein sequence ID" value="THG49537.1"/>
    <property type="molecule type" value="Genomic_DNA"/>
</dbReference>